<dbReference type="InterPro" id="IPR023753">
    <property type="entry name" value="FAD/NAD-binding_dom"/>
</dbReference>
<feature type="region of interest" description="Disordered" evidence="4">
    <location>
        <begin position="520"/>
        <end position="546"/>
    </location>
</feature>
<dbReference type="InterPro" id="IPR029063">
    <property type="entry name" value="SAM-dependent_MTases_sf"/>
</dbReference>
<name>A0ABQ2EPX8_9ACTN</name>
<dbReference type="InterPro" id="IPR041698">
    <property type="entry name" value="Methyltransf_25"/>
</dbReference>
<feature type="region of interest" description="Disordered" evidence="4">
    <location>
        <begin position="308"/>
        <end position="343"/>
    </location>
</feature>
<feature type="domain" description="FAD/NAD(P)-binding" evidence="5">
    <location>
        <begin position="1"/>
        <end position="290"/>
    </location>
</feature>
<keyword evidence="1" id="KW-0285">Flavoprotein</keyword>
<sequence>MVIGGGAAGLSAGLTLARARRSVLVIDSGEPRNAPASHVHGYLGREGIAPAELLAVGREEVAGYGGEFMRGRVTAVKGSVADGFRLVLEEGAAVAEVTASRLLVTTGLADELPAVPGVAERWGRDVLHCPYCHGWEVRDAPIGILATGPLSVHQAQMWRQWSDDVTLFRHTAPEFDDEQYEQLAARGIAVVDGEVTALEVTDDRLSGVTLADGRVVPVRAVVVPPLLTARGGVLADLGAVAVDREMAGQVVGSAVPTDPAGATSVPGVWAAGNVADPTENVIGSAAAGVRAAAAINAHLIAEETRRAVEARQGVRERAGEGDASMDHGRTSPDNGTDGGTSEEFWDSRYAESARVWSGNPNTVLVREAADLTPGRALDLGCGEGADAIWLAGRGWRVTACDISGVALAKARRHAEAADAGVAGRIDWQRHDFGTSFPTGTYDLVSAQFLHSPDDMPREKILRAAASAVAPGGVLLIVGHAGLPSWEPDPDIDVHLPTPDEVLASLELADEDWEVLLSEEHERIQTRPDGQPGTRTDNALKVRRRAV</sequence>
<comment type="catalytic activity">
    <reaction evidence="3">
        <text>[thioredoxin]-dithiol + NADP(+) = [thioredoxin]-disulfide + NADPH + H(+)</text>
        <dbReference type="Rhea" id="RHEA:20345"/>
        <dbReference type="Rhea" id="RHEA-COMP:10698"/>
        <dbReference type="Rhea" id="RHEA-COMP:10700"/>
        <dbReference type="ChEBI" id="CHEBI:15378"/>
        <dbReference type="ChEBI" id="CHEBI:29950"/>
        <dbReference type="ChEBI" id="CHEBI:50058"/>
        <dbReference type="ChEBI" id="CHEBI:57783"/>
        <dbReference type="ChEBI" id="CHEBI:58349"/>
        <dbReference type="EC" id="1.8.1.9"/>
    </reaction>
</comment>
<evidence type="ECO:0000259" key="5">
    <source>
        <dbReference type="Pfam" id="PF07992"/>
    </source>
</evidence>
<comment type="caution">
    <text evidence="7">The sequence shown here is derived from an EMBL/GenBank/DDBJ whole genome shotgun (WGS) entry which is preliminary data.</text>
</comment>
<dbReference type="InterPro" id="IPR036188">
    <property type="entry name" value="FAD/NAD-bd_sf"/>
</dbReference>
<dbReference type="InterPro" id="IPR050097">
    <property type="entry name" value="Ferredoxin-NADP_redctase_2"/>
</dbReference>
<evidence type="ECO:0000256" key="2">
    <source>
        <dbReference type="ARBA" id="ARBA00023002"/>
    </source>
</evidence>
<feature type="domain" description="Methyltransferase" evidence="6">
    <location>
        <begin position="377"/>
        <end position="472"/>
    </location>
</feature>
<dbReference type="PANTHER" id="PTHR48105">
    <property type="entry name" value="THIOREDOXIN REDUCTASE 1-RELATED-RELATED"/>
    <property type="match status" value="1"/>
</dbReference>
<dbReference type="Gene3D" id="3.40.50.150">
    <property type="entry name" value="Vaccinia Virus protein VP39"/>
    <property type="match status" value="1"/>
</dbReference>
<accession>A0ABQ2EPX8</accession>
<evidence type="ECO:0000313" key="7">
    <source>
        <dbReference type="EMBL" id="GGK20111.1"/>
    </source>
</evidence>
<dbReference type="EMBL" id="BMMV01000024">
    <property type="protein sequence ID" value="GGK20111.1"/>
    <property type="molecule type" value="Genomic_DNA"/>
</dbReference>
<dbReference type="GO" id="GO:0008168">
    <property type="term" value="F:methyltransferase activity"/>
    <property type="evidence" value="ECO:0007669"/>
    <property type="project" value="UniProtKB-KW"/>
</dbReference>
<organism evidence="7 8">
    <name type="scientific">Streptomyces camponoticapitis</name>
    <dbReference type="NCBI Taxonomy" id="1616125"/>
    <lineage>
        <taxon>Bacteria</taxon>
        <taxon>Bacillati</taxon>
        <taxon>Actinomycetota</taxon>
        <taxon>Actinomycetes</taxon>
        <taxon>Kitasatosporales</taxon>
        <taxon>Streptomycetaceae</taxon>
        <taxon>Streptomyces</taxon>
    </lineage>
</organism>
<evidence type="ECO:0000259" key="6">
    <source>
        <dbReference type="Pfam" id="PF13649"/>
    </source>
</evidence>
<evidence type="ECO:0000256" key="1">
    <source>
        <dbReference type="ARBA" id="ARBA00022630"/>
    </source>
</evidence>
<feature type="compositionally biased region" description="Basic and acidic residues" evidence="4">
    <location>
        <begin position="308"/>
        <end position="330"/>
    </location>
</feature>
<dbReference type="Pfam" id="PF07992">
    <property type="entry name" value="Pyr_redox_2"/>
    <property type="match status" value="1"/>
</dbReference>
<dbReference type="PRINTS" id="PR00368">
    <property type="entry name" value="FADPNR"/>
</dbReference>
<protein>
    <submittedName>
        <fullName evidence="7">Methyltransferase</fullName>
    </submittedName>
</protein>
<dbReference type="SUPFAM" id="SSF53335">
    <property type="entry name" value="S-adenosyl-L-methionine-dependent methyltransferases"/>
    <property type="match status" value="1"/>
</dbReference>
<dbReference type="SUPFAM" id="SSF51905">
    <property type="entry name" value="FAD/NAD(P)-binding domain"/>
    <property type="match status" value="1"/>
</dbReference>
<evidence type="ECO:0000256" key="4">
    <source>
        <dbReference type="SAM" id="MobiDB-lite"/>
    </source>
</evidence>
<reference evidence="8" key="1">
    <citation type="journal article" date="2019" name="Int. J. Syst. Evol. Microbiol.">
        <title>The Global Catalogue of Microorganisms (GCM) 10K type strain sequencing project: providing services to taxonomists for standard genome sequencing and annotation.</title>
        <authorList>
            <consortium name="The Broad Institute Genomics Platform"/>
            <consortium name="The Broad Institute Genome Sequencing Center for Infectious Disease"/>
            <person name="Wu L."/>
            <person name="Ma J."/>
        </authorList>
    </citation>
    <scope>NUCLEOTIDE SEQUENCE [LARGE SCALE GENOMIC DNA]</scope>
    <source>
        <strain evidence="8">CGMCC 4.7275</strain>
    </source>
</reference>
<evidence type="ECO:0000313" key="8">
    <source>
        <dbReference type="Proteomes" id="UP000660265"/>
    </source>
</evidence>
<keyword evidence="7" id="KW-0808">Transferase</keyword>
<keyword evidence="2" id="KW-0560">Oxidoreductase</keyword>
<dbReference type="CDD" id="cd02440">
    <property type="entry name" value="AdoMet_MTases"/>
    <property type="match status" value="1"/>
</dbReference>
<keyword evidence="8" id="KW-1185">Reference proteome</keyword>
<dbReference type="Gene3D" id="3.50.50.60">
    <property type="entry name" value="FAD/NAD(P)-binding domain"/>
    <property type="match status" value="2"/>
</dbReference>
<dbReference type="Pfam" id="PF13649">
    <property type="entry name" value="Methyltransf_25"/>
    <property type="match status" value="1"/>
</dbReference>
<dbReference type="GO" id="GO:0032259">
    <property type="term" value="P:methylation"/>
    <property type="evidence" value="ECO:0007669"/>
    <property type="project" value="UniProtKB-KW"/>
</dbReference>
<keyword evidence="7" id="KW-0489">Methyltransferase</keyword>
<proteinExistence type="predicted"/>
<dbReference type="Proteomes" id="UP000660265">
    <property type="component" value="Unassembled WGS sequence"/>
</dbReference>
<evidence type="ECO:0000256" key="3">
    <source>
        <dbReference type="ARBA" id="ARBA00048132"/>
    </source>
</evidence>
<gene>
    <name evidence="7" type="ORF">GCM10011583_59990</name>
</gene>